<dbReference type="eggNOG" id="ENOG502R34U">
    <property type="taxonomic scope" value="Eukaryota"/>
</dbReference>
<feature type="compositionally biased region" description="Basic and acidic residues" evidence="1">
    <location>
        <begin position="93"/>
        <end position="108"/>
    </location>
</feature>
<protein>
    <submittedName>
        <fullName evidence="2">Uncharacterized protein</fullName>
    </submittedName>
</protein>
<reference evidence="2 3" key="1">
    <citation type="journal article" date="2012" name="Genome Biol.">
        <title>Genome and low-iron response of an oceanic diatom adapted to chronic iron limitation.</title>
        <authorList>
            <person name="Lommer M."/>
            <person name="Specht M."/>
            <person name="Roy A.S."/>
            <person name="Kraemer L."/>
            <person name="Andreson R."/>
            <person name="Gutowska M.A."/>
            <person name="Wolf J."/>
            <person name="Bergner S.V."/>
            <person name="Schilhabel M.B."/>
            <person name="Klostermeier U.C."/>
            <person name="Beiko R.G."/>
            <person name="Rosenstiel P."/>
            <person name="Hippler M."/>
            <person name="Laroche J."/>
        </authorList>
    </citation>
    <scope>NUCLEOTIDE SEQUENCE [LARGE SCALE GENOMIC DNA]</scope>
    <source>
        <strain evidence="2 3">CCMP1005</strain>
    </source>
</reference>
<evidence type="ECO:0000256" key="1">
    <source>
        <dbReference type="SAM" id="MobiDB-lite"/>
    </source>
</evidence>
<feature type="region of interest" description="Disordered" evidence="1">
    <location>
        <begin position="37"/>
        <end position="137"/>
    </location>
</feature>
<feature type="compositionally biased region" description="Polar residues" evidence="1">
    <location>
        <begin position="462"/>
        <end position="473"/>
    </location>
</feature>
<gene>
    <name evidence="2" type="ORF">THAOC_06804</name>
</gene>
<dbReference type="Proteomes" id="UP000266841">
    <property type="component" value="Unassembled WGS sequence"/>
</dbReference>
<feature type="compositionally biased region" description="Polar residues" evidence="1">
    <location>
        <begin position="428"/>
        <end position="439"/>
    </location>
</feature>
<feature type="compositionally biased region" description="Basic and acidic residues" evidence="1">
    <location>
        <begin position="46"/>
        <end position="55"/>
    </location>
</feature>
<sequence>MDKKLTQRTPHGIKVQSKRCIHHTGIALEGGVEFLDNGESNMDGSHAGKDERAMAGEESTLKCQAGGQHSTDRMTGALHQADRTTQDSNKSAVGKDPHPFGTSEKTDTRNATSSVHNRGPEVEKVESQGSGTSSQSTAFRLWKTSVSNPYARQKRTSDQISRCSSVSSVTSTATQASKGQTNSGAASGPSPPRRPLNNPYAKKSSPKPVHNPYAKLKSSGSASTASSRTPPYSIEMSSKPASLTKHVEVASNRAMPVLEKLNANQNKAKRRRINMSISLPYADRLPSKQVSFQPAEILTVGELYRYMYEESDGQRSTDEGILTGGALALPGDMVSVRITGTLLSATVQGENDIKKGDSYKHGMYLLVGDPLESNRFADEKISVAQVPSAAPKASLKPKLTSILKNRKAQVSVTGRIATAETGAKSSDVDTQVTRPNNSELVLKGISADSKIESDSQARRQPDSNPTIGDNTNNSRRKSTGGLLNNQKRKLVYNGGAKQRNSLGGRTKRLSFGGNSASRTGRNLLGRKFMTPKRVVPLSNSTNGKPSSSSCKKGAMLGIGASGSIKKVKPERIIQHHPSPIVPVWVGSFINGDGLDGSVVGDLVMIMGEIVCEHCVDCQQEYEHVNCGPVDTGEVSEDVTRPTANDSNGAAPTVQAITASTLINGVQGAARCIAVCASRGRQKPAKSKPAKMRGRSFCCKCTRFLRARIVKNANGTDMSLQKETLKLRRHYLSQRHMHCPLDAAYRIGCGPPPST</sequence>
<feature type="compositionally biased region" description="Low complexity" evidence="1">
    <location>
        <begin position="218"/>
        <end position="233"/>
    </location>
</feature>
<dbReference type="AlphaFoldDB" id="K0TE69"/>
<feature type="compositionally biased region" description="Basic and acidic residues" evidence="1">
    <location>
        <begin position="449"/>
        <end position="461"/>
    </location>
</feature>
<feature type="region of interest" description="Disordered" evidence="1">
    <location>
        <begin position="421"/>
        <end position="516"/>
    </location>
</feature>
<keyword evidence="3" id="KW-1185">Reference proteome</keyword>
<accession>K0TE69</accession>
<evidence type="ECO:0000313" key="3">
    <source>
        <dbReference type="Proteomes" id="UP000266841"/>
    </source>
</evidence>
<dbReference type="EMBL" id="AGNL01006864">
    <property type="protein sequence ID" value="EJK71731.1"/>
    <property type="molecule type" value="Genomic_DNA"/>
</dbReference>
<evidence type="ECO:0000313" key="2">
    <source>
        <dbReference type="EMBL" id="EJK71731.1"/>
    </source>
</evidence>
<feature type="compositionally biased region" description="Low complexity" evidence="1">
    <location>
        <begin position="164"/>
        <end position="177"/>
    </location>
</feature>
<name>K0TE69_THAOC</name>
<comment type="caution">
    <text evidence="2">The sequence shown here is derived from an EMBL/GenBank/DDBJ whole genome shotgun (WGS) entry which is preliminary data.</text>
</comment>
<feature type="region of interest" description="Disordered" evidence="1">
    <location>
        <begin position="149"/>
        <end position="241"/>
    </location>
</feature>
<organism evidence="2 3">
    <name type="scientific">Thalassiosira oceanica</name>
    <name type="common">Marine diatom</name>
    <dbReference type="NCBI Taxonomy" id="159749"/>
    <lineage>
        <taxon>Eukaryota</taxon>
        <taxon>Sar</taxon>
        <taxon>Stramenopiles</taxon>
        <taxon>Ochrophyta</taxon>
        <taxon>Bacillariophyta</taxon>
        <taxon>Coscinodiscophyceae</taxon>
        <taxon>Thalassiosirophycidae</taxon>
        <taxon>Thalassiosirales</taxon>
        <taxon>Thalassiosiraceae</taxon>
        <taxon>Thalassiosira</taxon>
    </lineage>
</organism>
<feature type="compositionally biased region" description="Low complexity" evidence="1">
    <location>
        <begin position="127"/>
        <end position="137"/>
    </location>
</feature>
<proteinExistence type="predicted"/>
<dbReference type="OrthoDB" id="10671919at2759"/>